<sequence>MEKRIDYSRVKEYHYASKELADKKREIVNKFLIVKQDMTNNGYQLGFLFIQVLDRNDFLNSIDYGYLPFFLTLIITVLLIYFAFKRKAKYILILSVLNLLILIVHLVMFYCCEFLEDIYQIKFSYYLFVINLLLISIESYKIMRLKI</sequence>
<dbReference type="Proteomes" id="UP001212170">
    <property type="component" value="Unassembled WGS sequence"/>
</dbReference>
<accession>A0ABT4W792</accession>
<dbReference type="RefSeq" id="WP_271334300.1">
    <property type="nucleotide sequence ID" value="NZ_JAMZNK010000003.1"/>
</dbReference>
<keyword evidence="1" id="KW-0812">Transmembrane</keyword>
<keyword evidence="1" id="KW-1133">Transmembrane helix</keyword>
<proteinExistence type="predicted"/>
<comment type="caution">
    <text evidence="2">The sequence shown here is derived from an EMBL/GenBank/DDBJ whole genome shotgun (WGS) entry which is preliminary data.</text>
</comment>
<name>A0ABT4W792_9FLAO</name>
<keyword evidence="3" id="KW-1185">Reference proteome</keyword>
<reference evidence="2 3" key="1">
    <citation type="journal article" date="2023" name="Chemosphere">
        <title>Whole genome analysis of Flavobacterium aziz-sancarii sp. nov., isolated from Ardley Island (Antarctica), revealed a rich resistome and bioremediation potential.</title>
        <authorList>
            <person name="Otur C."/>
            <person name="Okay S."/>
            <person name="Kurt-Kizildogan A."/>
        </authorList>
    </citation>
    <scope>NUCLEOTIDE SEQUENCE [LARGE SCALE GENOMIC DNA]</scope>
    <source>
        <strain evidence="2 3">AC</strain>
    </source>
</reference>
<evidence type="ECO:0000256" key="1">
    <source>
        <dbReference type="SAM" id="Phobius"/>
    </source>
</evidence>
<keyword evidence="1" id="KW-0472">Membrane</keyword>
<protein>
    <submittedName>
        <fullName evidence="2">Uncharacterized protein</fullName>
    </submittedName>
</protein>
<dbReference type="EMBL" id="JAMZNK010000003">
    <property type="protein sequence ID" value="MDA6068423.1"/>
    <property type="molecule type" value="Genomic_DNA"/>
</dbReference>
<organism evidence="2 3">
    <name type="scientific">Flavobacterium azizsancarii</name>
    <dbReference type="NCBI Taxonomy" id="2961580"/>
    <lineage>
        <taxon>Bacteria</taxon>
        <taxon>Pseudomonadati</taxon>
        <taxon>Bacteroidota</taxon>
        <taxon>Flavobacteriia</taxon>
        <taxon>Flavobacteriales</taxon>
        <taxon>Flavobacteriaceae</taxon>
        <taxon>Flavobacterium</taxon>
    </lineage>
</organism>
<feature type="transmembrane region" description="Helical" evidence="1">
    <location>
        <begin position="91"/>
        <end position="111"/>
    </location>
</feature>
<feature type="transmembrane region" description="Helical" evidence="1">
    <location>
        <begin position="64"/>
        <end position="84"/>
    </location>
</feature>
<evidence type="ECO:0000313" key="2">
    <source>
        <dbReference type="EMBL" id="MDA6068423.1"/>
    </source>
</evidence>
<gene>
    <name evidence="2" type="ORF">NJT12_02200</name>
</gene>
<evidence type="ECO:0000313" key="3">
    <source>
        <dbReference type="Proteomes" id="UP001212170"/>
    </source>
</evidence>
<feature type="transmembrane region" description="Helical" evidence="1">
    <location>
        <begin position="123"/>
        <end position="143"/>
    </location>
</feature>